<evidence type="ECO:0000313" key="1">
    <source>
        <dbReference type="EMBL" id="TLG72048.1"/>
    </source>
</evidence>
<accession>A0A5R8Q8L5</accession>
<sequence length="100" mass="11469">MEWYEEITGKSFHALADSMDGNNISNLFVRDMKTIVYCALKSMNEINPTYNIDINELKDLNGWQYTDLVKAVGLAFDTMNIKAAEKQAVKHPANVKKKRR</sequence>
<gene>
    <name evidence="1" type="ORF">FEZ08_09450</name>
</gene>
<proteinExistence type="predicted"/>
<dbReference type="EMBL" id="VBWP01000009">
    <property type="protein sequence ID" value="TLG72048.1"/>
    <property type="molecule type" value="Genomic_DNA"/>
</dbReference>
<evidence type="ECO:0000313" key="2">
    <source>
        <dbReference type="Proteomes" id="UP000306912"/>
    </source>
</evidence>
<reference evidence="1 2" key="1">
    <citation type="submission" date="2019-05" db="EMBL/GenBank/DDBJ databases">
        <title>Culicoidintestinum kansasii gen. nov., sp. nov. from the gastrointestinal tract of the biting midge, Culicoides sonorensis.</title>
        <authorList>
            <person name="Neupane S."/>
            <person name="Ghosh A."/>
            <person name="Gunther S."/>
            <person name="Martin K."/>
            <person name="Zurek L."/>
        </authorList>
    </citation>
    <scope>NUCLEOTIDE SEQUENCE [LARGE SCALE GENOMIC DNA]</scope>
    <source>
        <strain evidence="1 2">CS-1</strain>
    </source>
</reference>
<dbReference type="AlphaFoldDB" id="A0A5R8Q8L5"/>
<protein>
    <submittedName>
        <fullName evidence="1">Uncharacterized protein</fullName>
    </submittedName>
</protein>
<name>A0A5R8Q8L5_9FIRM</name>
<keyword evidence="2" id="KW-1185">Reference proteome</keyword>
<organism evidence="1 2">
    <name type="scientific">Culicoidibacter larvae</name>
    <dbReference type="NCBI Taxonomy" id="2579976"/>
    <lineage>
        <taxon>Bacteria</taxon>
        <taxon>Bacillati</taxon>
        <taxon>Bacillota</taxon>
        <taxon>Culicoidibacteria</taxon>
        <taxon>Culicoidibacterales</taxon>
        <taxon>Culicoidibacteraceae</taxon>
        <taxon>Culicoidibacter</taxon>
    </lineage>
</organism>
<dbReference type="InParanoid" id="A0A5R8Q8L5"/>
<comment type="caution">
    <text evidence="1">The sequence shown here is derived from an EMBL/GenBank/DDBJ whole genome shotgun (WGS) entry which is preliminary data.</text>
</comment>
<dbReference type="Proteomes" id="UP000306912">
    <property type="component" value="Unassembled WGS sequence"/>
</dbReference>